<proteinExistence type="predicted"/>
<dbReference type="InterPro" id="IPR011990">
    <property type="entry name" value="TPR-like_helical_dom_sf"/>
</dbReference>
<evidence type="ECO:0000313" key="3">
    <source>
        <dbReference type="Proteomes" id="UP001287356"/>
    </source>
</evidence>
<dbReference type="PANTHER" id="PTHR46082">
    <property type="entry name" value="ATP/GTP-BINDING PROTEIN-RELATED"/>
    <property type="match status" value="1"/>
</dbReference>
<protein>
    <recommendedName>
        <fullName evidence="1">NB-ARC domain-containing protein</fullName>
    </recommendedName>
</protein>
<keyword evidence="3" id="KW-1185">Reference proteome</keyword>
<reference evidence="2" key="1">
    <citation type="journal article" date="2023" name="Mol. Phylogenet. Evol.">
        <title>Genome-scale phylogeny and comparative genomics of the fungal order Sordariales.</title>
        <authorList>
            <person name="Hensen N."/>
            <person name="Bonometti L."/>
            <person name="Westerberg I."/>
            <person name="Brannstrom I.O."/>
            <person name="Guillou S."/>
            <person name="Cros-Aarteil S."/>
            <person name="Calhoun S."/>
            <person name="Haridas S."/>
            <person name="Kuo A."/>
            <person name="Mondo S."/>
            <person name="Pangilinan J."/>
            <person name="Riley R."/>
            <person name="LaButti K."/>
            <person name="Andreopoulos B."/>
            <person name="Lipzen A."/>
            <person name="Chen C."/>
            <person name="Yan M."/>
            <person name="Daum C."/>
            <person name="Ng V."/>
            <person name="Clum A."/>
            <person name="Steindorff A."/>
            <person name="Ohm R.A."/>
            <person name="Martin F."/>
            <person name="Silar P."/>
            <person name="Natvig D.O."/>
            <person name="Lalanne C."/>
            <person name="Gautier V."/>
            <person name="Ament-Velasquez S.L."/>
            <person name="Kruys A."/>
            <person name="Hutchinson M.I."/>
            <person name="Powell A.J."/>
            <person name="Barry K."/>
            <person name="Miller A.N."/>
            <person name="Grigoriev I.V."/>
            <person name="Debuchy R."/>
            <person name="Gladieux P."/>
            <person name="Hiltunen Thoren M."/>
            <person name="Johannesson H."/>
        </authorList>
    </citation>
    <scope>NUCLEOTIDE SEQUENCE</scope>
    <source>
        <strain evidence="2">CBS 958.72</strain>
    </source>
</reference>
<dbReference type="Pfam" id="PF13374">
    <property type="entry name" value="TPR_10"/>
    <property type="match status" value="2"/>
</dbReference>
<evidence type="ECO:0000313" key="2">
    <source>
        <dbReference type="EMBL" id="KAK3369701.1"/>
    </source>
</evidence>
<dbReference type="InterPro" id="IPR029058">
    <property type="entry name" value="AB_hydrolase_fold"/>
</dbReference>
<dbReference type="SMART" id="SM00028">
    <property type="entry name" value="TPR"/>
    <property type="match status" value="10"/>
</dbReference>
<dbReference type="AlphaFoldDB" id="A0AAE0N3N6"/>
<dbReference type="Gene3D" id="3.40.50.300">
    <property type="entry name" value="P-loop containing nucleotide triphosphate hydrolases"/>
    <property type="match status" value="1"/>
</dbReference>
<dbReference type="GO" id="GO:0043531">
    <property type="term" value="F:ADP binding"/>
    <property type="evidence" value="ECO:0007669"/>
    <property type="project" value="InterPro"/>
</dbReference>
<dbReference type="Proteomes" id="UP001287356">
    <property type="component" value="Unassembled WGS sequence"/>
</dbReference>
<dbReference type="Gene3D" id="1.25.40.10">
    <property type="entry name" value="Tetratricopeptide repeat domain"/>
    <property type="match status" value="3"/>
</dbReference>
<evidence type="ECO:0000259" key="1">
    <source>
        <dbReference type="Pfam" id="PF00931"/>
    </source>
</evidence>
<dbReference type="InterPro" id="IPR027417">
    <property type="entry name" value="P-loop_NTPase"/>
</dbReference>
<dbReference type="InterPro" id="IPR002182">
    <property type="entry name" value="NB-ARC"/>
</dbReference>
<dbReference type="SUPFAM" id="SSF52540">
    <property type="entry name" value="P-loop containing nucleoside triphosphate hydrolases"/>
    <property type="match status" value="1"/>
</dbReference>
<dbReference type="SUPFAM" id="SSF53474">
    <property type="entry name" value="alpha/beta-Hydrolases"/>
    <property type="match status" value="1"/>
</dbReference>
<dbReference type="EMBL" id="JAULSN010000006">
    <property type="protein sequence ID" value="KAK3369701.1"/>
    <property type="molecule type" value="Genomic_DNA"/>
</dbReference>
<dbReference type="InterPro" id="IPR053137">
    <property type="entry name" value="NLR-like"/>
</dbReference>
<dbReference type="InterPro" id="IPR019734">
    <property type="entry name" value="TPR_rpt"/>
</dbReference>
<comment type="caution">
    <text evidence="2">The sequence shown here is derived from an EMBL/GenBank/DDBJ whole genome shotgun (WGS) entry which is preliminary data.</text>
</comment>
<dbReference type="Gene3D" id="3.40.50.1820">
    <property type="entry name" value="alpha/beta hydrolase"/>
    <property type="match status" value="1"/>
</dbReference>
<name>A0AAE0N3N6_9PEZI</name>
<sequence>MPLRQLYPDPASADTAKVDIIAVHGLNPRSKDDAAHAWDTWRTPSGPQGRLWLRDDLPPSVPESRIFLYQYNSTAVYGKDRSTFIDKANELLEAIRMERDDVESRPILLLGHSMGGLLIKQALINAHNNPKYTPIKDATKGLAFFATPHNGGDTMLVSLGGVTAKIATAVGFQKGDDVLETLKEGSIFSDIMHEHWRHQLLEYDIISFWGALDGIVPRDSARFGMPGDRENVVKLNADHSGVCKFDESQTDQDNFKLVRGNIKDIYKIALKNFDQQTEQHKHDDHVPSYPPSSLMPVKTFVQREMLRDSIREQLCRKVDDDRKGETKKVGVHGLGGAGKSQLVLSYLQRYRGEYDATFWIQAGQPASIDRDFLEIYQSLPGNSHLQLPQPSPEDARRTVLTYFTKGTAKWLIVFDEADQLNQRDESFVDLSRYIPGCPNVHVIISSRSSLARNFSTFEGVSVGELEEPQAVELFFRCSGIPKSQKTGDEVKLIVAELGFLALAVTIAGTYVSQTPRLSSDLHAYLEDYRRRRQELLDEQPDKLTHEYNHSVMTVWETSYSAVNGQLSEACQVLTLLAFIHYEDIFLDLFSSELRSSSAPKQWTSVISTESNVTLHTFEKCFAILERYSLLQRQEGVASYSMHKLVHAWGHDRLKNGQDRRRFCTAAHQLLYNAALHCINTPEAKLRLVPHLRANLEVMKRVEMVTENGDIETLGSLAYMGRFAADVGRWPDAAAMEREVLAKRQRILGDEHPDTISAMNNLASTLGDLGQYQDAVVMKREVLEKRRRILGDEHPDTISAMSNLAGTLGDLGQHQDTVAMKREALEKMRRILSDEHPDTIMAMNNLAITLRDLGQYQDTVAILREVLEKRRRILSDEHPDTISAMNNLAIMLRDLGQYQDAVAILREVLEKMRRILGDEHPDTISAMSNLAITLRDLGQYQDAVVMKREVLEKRRRILGDEHPDTISAMSNLAGTLGDLGQHQDTVAILREALEKMQRILGDEHPETISAISNLAITLRDLGQYQDTVAILREVLAKRQRILGDEHPDTISAMNNLASTLGDLGQYQDAVVIKREVLEKRRRILGDEHPDTISAMSNLANTLGDLGQHQDTVAMKREALEKMRRILSDEHPETIKAMSNLASTLGNLGQYQDAVAMFREVLEKRRRVLSDEHPETIKAMNNLAITLGDLGQYQDAVVMKREVLEKRRRILGDEHPDTIEVMNDLTFMTQA</sequence>
<dbReference type="PANTHER" id="PTHR46082:SF6">
    <property type="entry name" value="AAA+ ATPASE DOMAIN-CONTAINING PROTEIN-RELATED"/>
    <property type="match status" value="1"/>
</dbReference>
<feature type="domain" description="NB-ARC" evidence="1">
    <location>
        <begin position="322"/>
        <end position="422"/>
    </location>
</feature>
<dbReference type="SUPFAM" id="SSF48452">
    <property type="entry name" value="TPR-like"/>
    <property type="match status" value="2"/>
</dbReference>
<reference evidence="2" key="2">
    <citation type="submission" date="2023-06" db="EMBL/GenBank/DDBJ databases">
        <authorList>
            <consortium name="Lawrence Berkeley National Laboratory"/>
            <person name="Haridas S."/>
            <person name="Hensen N."/>
            <person name="Bonometti L."/>
            <person name="Westerberg I."/>
            <person name="Brannstrom I.O."/>
            <person name="Guillou S."/>
            <person name="Cros-Aarteil S."/>
            <person name="Calhoun S."/>
            <person name="Kuo A."/>
            <person name="Mondo S."/>
            <person name="Pangilinan J."/>
            <person name="Riley R."/>
            <person name="Labutti K."/>
            <person name="Andreopoulos B."/>
            <person name="Lipzen A."/>
            <person name="Chen C."/>
            <person name="Yanf M."/>
            <person name="Daum C."/>
            <person name="Ng V."/>
            <person name="Clum A."/>
            <person name="Steindorff A."/>
            <person name="Ohm R."/>
            <person name="Martin F."/>
            <person name="Silar P."/>
            <person name="Natvig D."/>
            <person name="Lalanne C."/>
            <person name="Gautier V."/>
            <person name="Ament-Velasquez S.L."/>
            <person name="Kruys A."/>
            <person name="Hutchinson M.I."/>
            <person name="Powell A.J."/>
            <person name="Barry K."/>
            <person name="Miller A.N."/>
            <person name="Grigoriev I.V."/>
            <person name="Debuchy R."/>
            <person name="Gladieux P."/>
            <person name="Thoren M.H."/>
            <person name="Johannesson H."/>
        </authorList>
    </citation>
    <scope>NUCLEOTIDE SEQUENCE</scope>
    <source>
        <strain evidence="2">CBS 958.72</strain>
    </source>
</reference>
<organism evidence="2 3">
    <name type="scientific">Lasiosphaeria ovina</name>
    <dbReference type="NCBI Taxonomy" id="92902"/>
    <lineage>
        <taxon>Eukaryota</taxon>
        <taxon>Fungi</taxon>
        <taxon>Dikarya</taxon>
        <taxon>Ascomycota</taxon>
        <taxon>Pezizomycotina</taxon>
        <taxon>Sordariomycetes</taxon>
        <taxon>Sordariomycetidae</taxon>
        <taxon>Sordariales</taxon>
        <taxon>Lasiosphaeriaceae</taxon>
        <taxon>Lasiosphaeria</taxon>
    </lineage>
</organism>
<dbReference type="Pfam" id="PF13424">
    <property type="entry name" value="TPR_12"/>
    <property type="match status" value="5"/>
</dbReference>
<gene>
    <name evidence="2" type="ORF">B0T24DRAFT_580769</name>
</gene>
<accession>A0AAE0N3N6</accession>
<dbReference type="Pfam" id="PF00931">
    <property type="entry name" value="NB-ARC"/>
    <property type="match status" value="1"/>
</dbReference>